<dbReference type="RefSeq" id="WP_075820459.1">
    <property type="nucleotide sequence ID" value="NZ_CAJUTZ010000035.1"/>
</dbReference>
<proteinExistence type="predicted"/>
<dbReference type="EMBL" id="MPJW01000184">
    <property type="protein sequence ID" value="OLU37980.1"/>
    <property type="molecule type" value="Genomic_DNA"/>
</dbReference>
<name>A0A1U7NEF6_9FIRM</name>
<sequence length="335" mass="37268">MKKLRSRSLIGLLSVFLFASGCSADGNQSGIQDLEAIQNTLRHIPEEQTVSGIQNALSDLVARTAQVNGYSYQLATSFSIDGFLEPKNGNVSHKTDKNVSNSLDTQESLQSYLYKNGTLYEVLRYSASAASAPYIGIIRINKESTLQLNCIPASDEVSVFADDPLLILDYTLNDQNRLLKDADAKEVENALLSEEYNSLAALFSLADPACYQFPDDYEFLFDESGQRPILQIRLKDPKSSTRDQILQEQTIQVYLDASTYAMVRVDSYALLVNNDGTQSKRSSSTVIEPVASAQEFGFLDDLFKQIEDKSINMKDTFTLEMKAEDPAKILEENPE</sequence>
<organism evidence="2 3">
    <name type="scientific">Ileibacterium valens</name>
    <dbReference type="NCBI Taxonomy" id="1862668"/>
    <lineage>
        <taxon>Bacteria</taxon>
        <taxon>Bacillati</taxon>
        <taxon>Bacillota</taxon>
        <taxon>Erysipelotrichia</taxon>
        <taxon>Erysipelotrichales</taxon>
        <taxon>Erysipelotrichaceae</taxon>
        <taxon>Ileibacterium</taxon>
    </lineage>
</organism>
<evidence type="ECO:0000313" key="2">
    <source>
        <dbReference type="EMBL" id="OLU37980.1"/>
    </source>
</evidence>
<dbReference type="AlphaFoldDB" id="A0A1U7NEF6"/>
<dbReference type="Proteomes" id="UP000186341">
    <property type="component" value="Unassembled WGS sequence"/>
</dbReference>
<feature type="chain" id="PRO_5013296013" description="Lipoprotein" evidence="1">
    <location>
        <begin position="25"/>
        <end position="335"/>
    </location>
</feature>
<keyword evidence="1" id="KW-0732">Signal</keyword>
<dbReference type="PROSITE" id="PS51257">
    <property type="entry name" value="PROKAR_LIPOPROTEIN"/>
    <property type="match status" value="1"/>
</dbReference>
<evidence type="ECO:0000256" key="1">
    <source>
        <dbReference type="SAM" id="SignalP"/>
    </source>
</evidence>
<feature type="signal peptide" evidence="1">
    <location>
        <begin position="1"/>
        <end position="24"/>
    </location>
</feature>
<protein>
    <recommendedName>
        <fullName evidence="4">Lipoprotein</fullName>
    </recommendedName>
</protein>
<keyword evidence="3" id="KW-1185">Reference proteome</keyword>
<dbReference type="GeneID" id="82203353"/>
<reference evidence="2 3" key="1">
    <citation type="submission" date="2016-11" db="EMBL/GenBank/DDBJ databases">
        <title>Description of two novel members of the family Erysipelotrichaceae: Ileibacterium lipovorans gen. nov., sp. nov. and Dubosiella newyorkensis, gen. nov., sp. nov.</title>
        <authorList>
            <person name="Cox L.M."/>
            <person name="Sohn J."/>
            <person name="Tyrrell K.L."/>
            <person name="Citron D.M."/>
            <person name="Lawson P.A."/>
            <person name="Patel N.B."/>
            <person name="Iizumi T."/>
            <person name="Perez-Perez G.I."/>
            <person name="Goldstein E.J."/>
            <person name="Blaser M.J."/>
        </authorList>
    </citation>
    <scope>NUCLEOTIDE SEQUENCE [LARGE SCALE GENOMIC DNA]</scope>
    <source>
        <strain evidence="2 3">NYU-BL-A3</strain>
    </source>
</reference>
<gene>
    <name evidence="2" type="ORF">BO222_09270</name>
</gene>
<accession>A0A1U7NEF6</accession>
<evidence type="ECO:0008006" key="4">
    <source>
        <dbReference type="Google" id="ProtNLM"/>
    </source>
</evidence>
<evidence type="ECO:0000313" key="3">
    <source>
        <dbReference type="Proteomes" id="UP000186341"/>
    </source>
</evidence>
<comment type="caution">
    <text evidence="2">The sequence shown here is derived from an EMBL/GenBank/DDBJ whole genome shotgun (WGS) entry which is preliminary data.</text>
</comment>